<dbReference type="NCBIfam" id="NF001136">
    <property type="entry name" value="PRK00142.1-4"/>
    <property type="match status" value="1"/>
</dbReference>
<dbReference type="SUPFAM" id="SSF52821">
    <property type="entry name" value="Rhodanese/Cell cycle control phosphatase"/>
    <property type="match status" value="1"/>
</dbReference>
<feature type="domain" description="Rhodanese" evidence="3">
    <location>
        <begin position="126"/>
        <end position="220"/>
    </location>
</feature>
<comment type="similarity">
    <text evidence="1">Belongs to the TrhO family.</text>
</comment>
<dbReference type="InterPro" id="IPR036873">
    <property type="entry name" value="Rhodanese-like_dom_sf"/>
</dbReference>
<dbReference type="Pfam" id="PF17773">
    <property type="entry name" value="UPF0176_N"/>
    <property type="match status" value="1"/>
</dbReference>
<dbReference type="PANTHER" id="PTHR43268:SF3">
    <property type="entry name" value="RHODANESE-LIKE DOMAIN-CONTAINING PROTEIN 7-RELATED"/>
    <property type="match status" value="1"/>
</dbReference>
<keyword evidence="5" id="KW-1185">Reference proteome</keyword>
<dbReference type="InterPro" id="IPR020936">
    <property type="entry name" value="TrhO"/>
</dbReference>
<dbReference type="InterPro" id="IPR040503">
    <property type="entry name" value="TRHO_N"/>
</dbReference>
<feature type="region of interest" description="Disordered" evidence="2">
    <location>
        <begin position="246"/>
        <end position="266"/>
    </location>
</feature>
<evidence type="ECO:0000256" key="1">
    <source>
        <dbReference type="HAMAP-Rule" id="MF_00469"/>
    </source>
</evidence>
<dbReference type="GO" id="GO:0016705">
    <property type="term" value="F:oxidoreductase activity, acting on paired donors, with incorporation or reduction of molecular oxygen"/>
    <property type="evidence" value="ECO:0007669"/>
    <property type="project" value="UniProtKB-UniRule"/>
</dbReference>
<evidence type="ECO:0000259" key="3">
    <source>
        <dbReference type="PROSITE" id="PS50206"/>
    </source>
</evidence>
<evidence type="ECO:0000313" key="5">
    <source>
        <dbReference type="Proteomes" id="UP000480266"/>
    </source>
</evidence>
<evidence type="ECO:0000256" key="2">
    <source>
        <dbReference type="SAM" id="MobiDB-lite"/>
    </source>
</evidence>
<gene>
    <name evidence="1" type="primary">trhO</name>
    <name evidence="4" type="ORF">G4V63_20675</name>
</gene>
<dbReference type="InterPro" id="IPR001763">
    <property type="entry name" value="Rhodanese-like_dom"/>
</dbReference>
<dbReference type="EC" id="1.14.-.-" evidence="1"/>
<dbReference type="Gene3D" id="3.30.70.100">
    <property type="match status" value="1"/>
</dbReference>
<dbReference type="GO" id="GO:0016740">
    <property type="term" value="F:transferase activity"/>
    <property type="evidence" value="ECO:0007669"/>
    <property type="project" value="UniProtKB-KW"/>
</dbReference>
<dbReference type="PANTHER" id="PTHR43268">
    <property type="entry name" value="THIOSULFATE SULFURTRANSFERASE/RHODANESE-LIKE DOMAIN-CONTAINING PROTEIN 2"/>
    <property type="match status" value="1"/>
</dbReference>
<protein>
    <recommendedName>
        <fullName evidence="1">tRNA uridine(34) hydroxylase</fullName>
        <ecNumber evidence="1">1.14.-.-</ecNumber>
    </recommendedName>
    <alternativeName>
        <fullName evidence="1">tRNA hydroxylation protein O</fullName>
    </alternativeName>
</protein>
<dbReference type="EMBL" id="JAAMRR010001059">
    <property type="protein sequence ID" value="NGX97526.1"/>
    <property type="molecule type" value="Genomic_DNA"/>
</dbReference>
<dbReference type="HAMAP" id="MF_00469">
    <property type="entry name" value="TrhO"/>
    <property type="match status" value="1"/>
</dbReference>
<dbReference type="SMART" id="SM00450">
    <property type="entry name" value="RHOD"/>
    <property type="match status" value="1"/>
</dbReference>
<evidence type="ECO:0000313" key="4">
    <source>
        <dbReference type="EMBL" id="NGX97526.1"/>
    </source>
</evidence>
<dbReference type="AlphaFoldDB" id="A0A7C9VHV0"/>
<organism evidence="4 5">
    <name type="scientific">Candidatus Afipia apatlaquensis</name>
    <dbReference type="NCBI Taxonomy" id="2712852"/>
    <lineage>
        <taxon>Bacteria</taxon>
        <taxon>Pseudomonadati</taxon>
        <taxon>Pseudomonadota</taxon>
        <taxon>Alphaproteobacteria</taxon>
        <taxon>Hyphomicrobiales</taxon>
        <taxon>Nitrobacteraceae</taxon>
        <taxon>Afipia</taxon>
    </lineage>
</organism>
<dbReference type="Gene3D" id="3.40.250.10">
    <property type="entry name" value="Rhodanese-like domain"/>
    <property type="match status" value="1"/>
</dbReference>
<keyword evidence="1" id="KW-0560">Oxidoreductase</keyword>
<dbReference type="CDD" id="cd01518">
    <property type="entry name" value="RHOD_YceA"/>
    <property type="match status" value="1"/>
</dbReference>
<dbReference type="GO" id="GO:0006400">
    <property type="term" value="P:tRNA modification"/>
    <property type="evidence" value="ECO:0007669"/>
    <property type="project" value="UniProtKB-UniRule"/>
</dbReference>
<keyword evidence="1" id="KW-0819">tRNA processing</keyword>
<accession>A0A7C9VHV0</accession>
<dbReference type="Proteomes" id="UP000480266">
    <property type="component" value="Unassembled WGS sequence"/>
</dbReference>
<feature type="compositionally biased region" description="Basic and acidic residues" evidence="2">
    <location>
        <begin position="246"/>
        <end position="255"/>
    </location>
</feature>
<proteinExistence type="inferred from homology"/>
<comment type="catalytic activity">
    <reaction evidence="1">
        <text>uridine(34) in tRNA + AH2 + O2 = 5-hydroxyuridine(34) in tRNA + A + H2O</text>
        <dbReference type="Rhea" id="RHEA:64224"/>
        <dbReference type="Rhea" id="RHEA-COMP:11727"/>
        <dbReference type="Rhea" id="RHEA-COMP:13381"/>
        <dbReference type="ChEBI" id="CHEBI:13193"/>
        <dbReference type="ChEBI" id="CHEBI:15377"/>
        <dbReference type="ChEBI" id="CHEBI:15379"/>
        <dbReference type="ChEBI" id="CHEBI:17499"/>
        <dbReference type="ChEBI" id="CHEBI:65315"/>
        <dbReference type="ChEBI" id="CHEBI:136877"/>
    </reaction>
</comment>
<reference evidence="4" key="1">
    <citation type="submission" date="2020-02" db="EMBL/GenBank/DDBJ databases">
        <title>Draft genome sequence of Candidatus Afipia apatlaquensis IBT-C3, a potential strain for decolorization of textile dyes.</title>
        <authorList>
            <person name="Sanchez-Reyes A."/>
            <person name="Breton-Deval L."/>
            <person name="Mangelson H."/>
            <person name="Sanchez-Flores A."/>
        </authorList>
    </citation>
    <scope>NUCLEOTIDE SEQUENCE [LARGE SCALE GENOMIC DNA]</scope>
    <source>
        <strain evidence="4">IBT-C3</strain>
    </source>
</reference>
<name>A0A7C9VHV0_9BRAD</name>
<dbReference type="PROSITE" id="PS50206">
    <property type="entry name" value="RHODANESE_3"/>
    <property type="match status" value="1"/>
</dbReference>
<feature type="compositionally biased region" description="Acidic residues" evidence="2">
    <location>
        <begin position="256"/>
        <end position="266"/>
    </location>
</feature>
<comment type="caution">
    <text evidence="4">The sequence shown here is derived from an EMBL/GenBank/DDBJ whole genome shotgun (WGS) entry which is preliminary data.</text>
</comment>
<sequence length="266" mass="29639">MSYKVAAFYQFVALPDFEALREPLRNMCVALDIKGIILLAAEGINGTVAGREASIDALMNQLQNGALFNGRLDNLELKFSSASEMPFNRMKVRLKKEIVRLGDPETDPNARVGIYVDAADWNALIRQDDVLLLDTRNGFEVEMGTFEGAVDPKITRFGEFPDFAGRTLDSSKHKKIAMFCTGGIRCEKASSYLLSQGFEEVYHLKGGILKYLEEIPEEQSLWRGECFVFDQRVALGHGLSERQALRGDGADHTDATEIDMSEQADD</sequence>
<dbReference type="Pfam" id="PF00581">
    <property type="entry name" value="Rhodanese"/>
    <property type="match status" value="1"/>
</dbReference>
<comment type="function">
    <text evidence="1">Catalyzes oxygen-dependent 5-hydroxyuridine (ho5U) modification at position 34 in tRNAs.</text>
</comment>